<organism evidence="2">
    <name type="scientific">Cladocopium goreaui</name>
    <dbReference type="NCBI Taxonomy" id="2562237"/>
    <lineage>
        <taxon>Eukaryota</taxon>
        <taxon>Sar</taxon>
        <taxon>Alveolata</taxon>
        <taxon>Dinophyceae</taxon>
        <taxon>Suessiales</taxon>
        <taxon>Symbiodiniaceae</taxon>
        <taxon>Cladocopium</taxon>
    </lineage>
</organism>
<dbReference type="PANTHER" id="PTHR33050">
    <property type="entry name" value="REVERSE TRANSCRIPTASE DOMAIN-CONTAINING PROTEIN"/>
    <property type="match status" value="1"/>
</dbReference>
<dbReference type="EMBL" id="CAMXCT020002001">
    <property type="protein sequence ID" value="CAL1148188.1"/>
    <property type="molecule type" value="Genomic_DNA"/>
</dbReference>
<dbReference type="Proteomes" id="UP001152797">
    <property type="component" value="Unassembled WGS sequence"/>
</dbReference>
<comment type="caution">
    <text evidence="2">The sequence shown here is derived from an EMBL/GenBank/DDBJ whole genome shotgun (WGS) entry which is preliminary data.</text>
</comment>
<name>A0A9P1CPL2_9DINO</name>
<evidence type="ECO:0000313" key="4">
    <source>
        <dbReference type="Proteomes" id="UP001152797"/>
    </source>
</evidence>
<dbReference type="EMBL" id="CAMXCT030002001">
    <property type="protein sequence ID" value="CAL4782125.1"/>
    <property type="molecule type" value="Genomic_DNA"/>
</dbReference>
<accession>A0A9P1CPL2</accession>
<reference evidence="3" key="2">
    <citation type="submission" date="2024-04" db="EMBL/GenBank/DDBJ databases">
        <authorList>
            <person name="Chen Y."/>
            <person name="Shah S."/>
            <person name="Dougan E. K."/>
            <person name="Thang M."/>
            <person name="Chan C."/>
        </authorList>
    </citation>
    <scope>NUCLEOTIDE SEQUENCE [LARGE SCALE GENOMIC DNA]</scope>
</reference>
<feature type="compositionally biased region" description="Basic and acidic residues" evidence="1">
    <location>
        <begin position="1"/>
        <end position="10"/>
    </location>
</feature>
<proteinExistence type="predicted"/>
<dbReference type="SUPFAM" id="SSF56672">
    <property type="entry name" value="DNA/RNA polymerases"/>
    <property type="match status" value="1"/>
</dbReference>
<feature type="region of interest" description="Disordered" evidence="1">
    <location>
        <begin position="709"/>
        <end position="744"/>
    </location>
</feature>
<dbReference type="EMBL" id="CAMXCT010002001">
    <property type="protein sequence ID" value="CAI3994813.1"/>
    <property type="molecule type" value="Genomic_DNA"/>
</dbReference>
<dbReference type="PANTHER" id="PTHR33050:SF7">
    <property type="entry name" value="RIBONUCLEASE H"/>
    <property type="match status" value="1"/>
</dbReference>
<feature type="region of interest" description="Disordered" evidence="1">
    <location>
        <begin position="1"/>
        <end position="51"/>
    </location>
</feature>
<dbReference type="InterPro" id="IPR043502">
    <property type="entry name" value="DNA/RNA_pol_sf"/>
</dbReference>
<keyword evidence="4" id="KW-1185">Reference proteome</keyword>
<gene>
    <name evidence="2" type="ORF">C1SCF055_LOCUS21432</name>
</gene>
<protein>
    <submittedName>
        <fullName evidence="2">Uncharacterized protein</fullName>
    </submittedName>
</protein>
<evidence type="ECO:0000313" key="3">
    <source>
        <dbReference type="EMBL" id="CAL1148188.1"/>
    </source>
</evidence>
<sequence>MAFWKRRTESKCSGPCWRDGTAPPAQYPEPVSLPVRGDGLARPELGDRPDTWQKWPRLDTHQVGQVCSPSVDALAMKTRQRQPKCLASARGSAQHKEDDLCEKWVVKWAGELEPWLVISPSFLLLGEAAMPSLKRVLQGKAAATLRKHFPGWRRWCSFAQQQQCALVSPPLQFMVWFFQALAEAKHGVSSCASALRFVAGVLGMLEWSAALSSPVVAAWCSEQAYRRARKEALPLPLVIVAMFEEAVLEDMRLGVFSPDTALLTGFLMMLWGALRFSDLQRVRVPDLEIGQGVVRGECWRTKSARGGMPFGAQLKVLRSIRAGWCPLTPQARGGKEPLKEVNITSAAATPLVIPAGLEPPAVQGLEHWVAKLLLLRGQWGQGLSTGELVAAFFLVFAEMDSVEAFDKLLSDLSVVEGVRAKLKERGYTTAAGLYWALEAGAETTFQHVLEAASVEVGQAASIMQTLEAGKLRRLLCDCKRLCTVAVPAAPEPASTAMVPISSGSHLLGIELGPKLGSEVLQQLWLDFDKKYPAEVLTAELKPCRQLVQAIYTQKMQGELRFIPWRNILSQAEADKVKQFSQKKEKAFMDILAEAAGQSDVPEVDPSASPFAVQKLLHVRAICWALLGWCHLGAARSLTYKFIDLYAVTGLGALGLRGPSLAEAEAADAECCRQLSALMARGHTLDQALHEVVEVRNSLHMWLQPRPRFAPLKPSNHGKGAASAPYGQGLSKQSKKGGGKGKGKDLKMTVEMRAPSGKSNFVVAVEQSSADEAGVVLPLEVERSSAEEAGVVLPRTDQVERSSAEEAGVGLPGCRAYHSIKLKDGGGLFSTLDWQLPPPDAWQDRLGSVRSAIWRTLPFGAASRLGALPLDGPMFSEAEVAAMRAEVCSALGVDLDWAERSFELTPYKFNLLEAMAARLGDMDVGLCALLKEGAPTGVGKKIPASGVWPLLDTEDPVEGAIPDLVLCDSNHKSAGEVEKVRALVDMEVQQGYMQRIGSLEQVKQRFPSDKLAIGKLGVVSCEGKDDRLIGDSRASGVSPAAQFSERAEVPSLYHFSAALDRFAEWSYKQGKRAKPIASAEDWCLFSIDIKGAHKSVRTHPEDVGLAVFQVEGEHFAYVNNHFGASWSAYWWSRLSALLLRVMHHVLRHCHVGGVYVDDFLWLLPRETAPLMASLLTALLQILNVPISWRKLAFGRSLSYIGWKLSLIGGLSAQLPINKQERILAQVQHWIIHPRRVSRDDLSRLLGLLVWAPQVKLTLRPFLAPLFAALHRPSQKLQCVGLQQIEEIVQLLGENLVLAAGARTCDVQAGWRLSSVGSLVVRDLQQARQLLEQPRLKNGKVWLRFKAWSRTMDLDKAAVRSLQVLQQSLRANLFSWAGSQTVLSGAADAWADATKAGLGGWFESSTGLHWFHVPLRREDIPADWDFPLSMQKAISSLELLAQLALLLARVRVEGAGFKYRAVLHQQSDNMAVVGCLAKGLATKPPLATVLMHLARHCLKADCALDVAHIAGERNELADRLSRLNEDEARLPSAALQGNKVELTVAELMSDVQL</sequence>
<dbReference type="OrthoDB" id="440078at2759"/>
<evidence type="ECO:0000256" key="1">
    <source>
        <dbReference type="SAM" id="MobiDB-lite"/>
    </source>
</evidence>
<feature type="compositionally biased region" description="Basic and acidic residues" evidence="1">
    <location>
        <begin position="39"/>
        <end position="51"/>
    </location>
</feature>
<reference evidence="2" key="1">
    <citation type="submission" date="2022-10" db="EMBL/GenBank/DDBJ databases">
        <authorList>
            <person name="Chen Y."/>
            <person name="Dougan E. K."/>
            <person name="Chan C."/>
            <person name="Rhodes N."/>
            <person name="Thang M."/>
        </authorList>
    </citation>
    <scope>NUCLEOTIDE SEQUENCE</scope>
</reference>
<dbReference type="InterPro" id="IPR052055">
    <property type="entry name" value="Hepadnavirus_pol/RT"/>
</dbReference>
<evidence type="ECO:0000313" key="2">
    <source>
        <dbReference type="EMBL" id="CAI3994813.1"/>
    </source>
</evidence>